<feature type="transmembrane region" description="Helical" evidence="1">
    <location>
        <begin position="44"/>
        <end position="66"/>
    </location>
</feature>
<reference evidence="2 3" key="1">
    <citation type="submission" date="2017-10" db="EMBL/GenBank/DDBJ databases">
        <title>Bacillus sp. nov., a halophilic bacterium isolated from a Yangshapao Lake.</title>
        <authorList>
            <person name="Wang H."/>
        </authorList>
    </citation>
    <scope>NUCLEOTIDE SEQUENCE [LARGE SCALE GENOMIC DNA]</scope>
    <source>
        <strain evidence="2 3">YSP-3</strain>
    </source>
</reference>
<feature type="transmembrane region" description="Helical" evidence="1">
    <location>
        <begin position="175"/>
        <end position="195"/>
    </location>
</feature>
<protein>
    <submittedName>
        <fullName evidence="2">Uncharacterized protein</fullName>
    </submittedName>
</protein>
<sequence>MTSFNDSLYYFTADFIPSAQIDLIFLIIIALIFWTWNKTTGFQLLFLLSLSVSIAHIIQLFLPAIYVGQEQLPLTHTTVQAVTTFFAFFIPLAKNRLELAAVLGPVMAVSVTFLLFTGVPVFSLVGAIIIGGFIVYGFYRSFDWIGAMPDRYVMAFAIVLPAFLAGIIYPHTAYLLHAGYLLGAGIGVSLEFVKVRMNVSAAGFSKRLPAAAAGLAGIAALNIFAPFLFSPLPLPLLAQGIATGLWITIVLPILLVSLKIYEQEGKGKIISSS</sequence>
<evidence type="ECO:0000313" key="3">
    <source>
        <dbReference type="Proteomes" id="UP000248066"/>
    </source>
</evidence>
<evidence type="ECO:0000313" key="2">
    <source>
        <dbReference type="EMBL" id="PYZ98594.1"/>
    </source>
</evidence>
<keyword evidence="1" id="KW-0812">Transmembrane</keyword>
<feature type="transmembrane region" description="Helical" evidence="1">
    <location>
        <begin position="241"/>
        <end position="261"/>
    </location>
</feature>
<keyword evidence="1" id="KW-1133">Transmembrane helix</keyword>
<feature type="transmembrane region" description="Helical" evidence="1">
    <location>
        <begin position="72"/>
        <end position="92"/>
    </location>
</feature>
<dbReference type="RefSeq" id="WP_110518617.1">
    <property type="nucleotide sequence ID" value="NZ_PDOF01000001.1"/>
</dbReference>
<dbReference type="Proteomes" id="UP000248066">
    <property type="component" value="Unassembled WGS sequence"/>
</dbReference>
<feature type="transmembrane region" description="Helical" evidence="1">
    <location>
        <begin position="15"/>
        <end position="37"/>
    </location>
</feature>
<dbReference type="EMBL" id="PDOF01000001">
    <property type="protein sequence ID" value="PYZ98594.1"/>
    <property type="molecule type" value="Genomic_DNA"/>
</dbReference>
<evidence type="ECO:0000256" key="1">
    <source>
        <dbReference type="SAM" id="Phobius"/>
    </source>
</evidence>
<feature type="transmembrane region" description="Helical" evidence="1">
    <location>
        <begin position="207"/>
        <end position="229"/>
    </location>
</feature>
<accession>A0A2W0H9R3</accession>
<gene>
    <name evidence="2" type="ORF">CR205_08430</name>
</gene>
<name>A0A2W0H9R3_9BACI</name>
<organism evidence="2 3">
    <name type="scientific">Alteribacter lacisalsi</name>
    <dbReference type="NCBI Taxonomy" id="2045244"/>
    <lineage>
        <taxon>Bacteria</taxon>
        <taxon>Bacillati</taxon>
        <taxon>Bacillota</taxon>
        <taxon>Bacilli</taxon>
        <taxon>Bacillales</taxon>
        <taxon>Bacillaceae</taxon>
        <taxon>Alteribacter</taxon>
    </lineage>
</organism>
<feature type="transmembrane region" description="Helical" evidence="1">
    <location>
        <begin position="99"/>
        <end position="116"/>
    </location>
</feature>
<dbReference type="OrthoDB" id="2839959at2"/>
<comment type="caution">
    <text evidence="2">The sequence shown here is derived from an EMBL/GenBank/DDBJ whole genome shotgun (WGS) entry which is preliminary data.</text>
</comment>
<keyword evidence="3" id="KW-1185">Reference proteome</keyword>
<dbReference type="AlphaFoldDB" id="A0A2W0H9R3"/>
<keyword evidence="1" id="KW-0472">Membrane</keyword>
<feature type="transmembrane region" description="Helical" evidence="1">
    <location>
        <begin position="151"/>
        <end position="169"/>
    </location>
</feature>
<feature type="transmembrane region" description="Helical" evidence="1">
    <location>
        <begin position="122"/>
        <end position="139"/>
    </location>
</feature>
<proteinExistence type="predicted"/>